<gene>
    <name evidence="8" type="ORF">DSTB1V02_LOCUS735</name>
</gene>
<feature type="region of interest" description="Disordered" evidence="6">
    <location>
        <begin position="855"/>
        <end position="900"/>
    </location>
</feature>
<feature type="region of interest" description="Disordered" evidence="6">
    <location>
        <begin position="334"/>
        <end position="562"/>
    </location>
</feature>
<feature type="compositionally biased region" description="Basic and acidic residues" evidence="6">
    <location>
        <begin position="976"/>
        <end position="987"/>
    </location>
</feature>
<dbReference type="Pfam" id="PF00373">
    <property type="entry name" value="FERM_M"/>
    <property type="match status" value="1"/>
</dbReference>
<dbReference type="PROSITE" id="PS00661">
    <property type="entry name" value="FERM_2"/>
    <property type="match status" value="1"/>
</dbReference>
<feature type="region of interest" description="Disordered" evidence="6">
    <location>
        <begin position="696"/>
        <end position="833"/>
    </location>
</feature>
<accession>A0A7R8X6S4</accession>
<dbReference type="SUPFAM" id="SSF54236">
    <property type="entry name" value="Ubiquitin-like"/>
    <property type="match status" value="1"/>
</dbReference>
<dbReference type="InterPro" id="IPR000798">
    <property type="entry name" value="Ez/rad/moesin-like"/>
</dbReference>
<dbReference type="InterPro" id="IPR014847">
    <property type="entry name" value="FA"/>
</dbReference>
<dbReference type="InterPro" id="IPR019749">
    <property type="entry name" value="Band_41_domain"/>
</dbReference>
<dbReference type="SMART" id="SM01196">
    <property type="entry name" value="FERM_C"/>
    <property type="match status" value="1"/>
</dbReference>
<feature type="compositionally biased region" description="Basic and acidic residues" evidence="6">
    <location>
        <begin position="698"/>
        <end position="707"/>
    </location>
</feature>
<dbReference type="PRINTS" id="PR00935">
    <property type="entry name" value="BAND41"/>
</dbReference>
<reference evidence="8" key="1">
    <citation type="submission" date="2020-11" db="EMBL/GenBank/DDBJ databases">
        <authorList>
            <person name="Tran Van P."/>
        </authorList>
    </citation>
    <scope>NUCLEOTIDE SEQUENCE</scope>
</reference>
<keyword evidence="3" id="KW-0597">Phosphoprotein</keyword>
<dbReference type="EMBL" id="CAJPEV010000057">
    <property type="protein sequence ID" value="CAG0879753.1"/>
    <property type="molecule type" value="Genomic_DNA"/>
</dbReference>
<feature type="compositionally biased region" description="Basic and acidic residues" evidence="6">
    <location>
        <begin position="776"/>
        <end position="791"/>
    </location>
</feature>
<feature type="domain" description="FERM" evidence="7">
    <location>
        <begin position="28"/>
        <end position="309"/>
    </location>
</feature>
<dbReference type="SMART" id="SM01195">
    <property type="entry name" value="FA"/>
    <property type="match status" value="1"/>
</dbReference>
<feature type="compositionally biased region" description="Low complexity" evidence="6">
    <location>
        <begin position="860"/>
        <end position="871"/>
    </location>
</feature>
<dbReference type="InterPro" id="IPR018979">
    <property type="entry name" value="FERM_N"/>
</dbReference>
<feature type="region of interest" description="Disordered" evidence="6">
    <location>
        <begin position="1"/>
        <end position="22"/>
    </location>
</feature>
<feature type="compositionally biased region" description="Polar residues" evidence="6">
    <location>
        <begin position="809"/>
        <end position="831"/>
    </location>
</feature>
<feature type="compositionally biased region" description="Polar residues" evidence="6">
    <location>
        <begin position="407"/>
        <end position="417"/>
    </location>
</feature>
<protein>
    <recommendedName>
        <fullName evidence="2">Moesin/ezrin/radixin homolog 1</fullName>
    </recommendedName>
</protein>
<dbReference type="FunFam" id="2.30.29.30:FF:000001">
    <property type="entry name" value="Erythrocyte membrane protein band 4.1"/>
    <property type="match status" value="1"/>
</dbReference>
<evidence type="ECO:0000256" key="4">
    <source>
        <dbReference type="ARBA" id="ARBA00022949"/>
    </source>
</evidence>
<dbReference type="Gene3D" id="2.30.29.30">
    <property type="entry name" value="Pleckstrin-homology domain (PH domain)/Phosphotyrosine-binding domain (PTB)"/>
    <property type="match status" value="1"/>
</dbReference>
<dbReference type="GO" id="GO:0005912">
    <property type="term" value="C:adherens junction"/>
    <property type="evidence" value="ECO:0007669"/>
    <property type="project" value="UniProtKB-SubCell"/>
</dbReference>
<dbReference type="InterPro" id="IPR029071">
    <property type="entry name" value="Ubiquitin-like_domsf"/>
</dbReference>
<keyword evidence="9" id="KW-1185">Reference proteome</keyword>
<feature type="compositionally biased region" description="Low complexity" evidence="6">
    <location>
        <begin position="1041"/>
        <end position="1057"/>
    </location>
</feature>
<dbReference type="GO" id="GO:0005886">
    <property type="term" value="C:plasma membrane"/>
    <property type="evidence" value="ECO:0007669"/>
    <property type="project" value="TreeGrafter"/>
</dbReference>
<feature type="region of interest" description="Disordered" evidence="6">
    <location>
        <begin position="575"/>
        <end position="680"/>
    </location>
</feature>
<dbReference type="InterPro" id="IPR018980">
    <property type="entry name" value="FERM_PH-like_C"/>
</dbReference>
<feature type="compositionally biased region" description="Low complexity" evidence="6">
    <location>
        <begin position="1067"/>
        <end position="1082"/>
    </location>
</feature>
<dbReference type="Pfam" id="PF09379">
    <property type="entry name" value="FERM_N"/>
    <property type="match status" value="1"/>
</dbReference>
<dbReference type="OrthoDB" id="6589456at2759"/>
<dbReference type="GO" id="GO:0048731">
    <property type="term" value="P:system development"/>
    <property type="evidence" value="ECO:0007669"/>
    <property type="project" value="UniProtKB-ARBA"/>
</dbReference>
<dbReference type="Pfam" id="PF05902">
    <property type="entry name" value="4_1_CTD"/>
    <property type="match status" value="1"/>
</dbReference>
<dbReference type="PROSITE" id="PS50057">
    <property type="entry name" value="FERM_3"/>
    <property type="match status" value="1"/>
</dbReference>
<feature type="region of interest" description="Disordered" evidence="6">
    <location>
        <begin position="1227"/>
        <end position="1274"/>
    </location>
</feature>
<proteinExistence type="predicted"/>
<dbReference type="GO" id="GO:0005198">
    <property type="term" value="F:structural molecule activity"/>
    <property type="evidence" value="ECO:0007669"/>
    <property type="project" value="InterPro"/>
</dbReference>
<dbReference type="InterPro" id="IPR019747">
    <property type="entry name" value="FERM_CS"/>
</dbReference>
<feature type="compositionally biased region" description="Polar residues" evidence="6">
    <location>
        <begin position="1192"/>
        <end position="1215"/>
    </location>
</feature>
<evidence type="ECO:0000256" key="6">
    <source>
        <dbReference type="SAM" id="MobiDB-lite"/>
    </source>
</evidence>
<feature type="compositionally biased region" description="Basic and acidic residues" evidence="6">
    <location>
        <begin position="636"/>
        <end position="659"/>
    </location>
</feature>
<dbReference type="CDD" id="cd14473">
    <property type="entry name" value="FERM_B-lobe"/>
    <property type="match status" value="1"/>
</dbReference>
<dbReference type="InterPro" id="IPR008379">
    <property type="entry name" value="Band_4.1_C"/>
</dbReference>
<dbReference type="Gene3D" id="3.10.20.90">
    <property type="entry name" value="Phosphatidylinositol 3-kinase Catalytic Subunit, Chain A, domain 1"/>
    <property type="match status" value="1"/>
</dbReference>
<feature type="compositionally biased region" description="Polar residues" evidence="6">
    <location>
        <begin position="763"/>
        <end position="774"/>
    </location>
</feature>
<dbReference type="GO" id="GO:0031032">
    <property type="term" value="P:actomyosin structure organization"/>
    <property type="evidence" value="ECO:0007669"/>
    <property type="project" value="TreeGrafter"/>
</dbReference>
<dbReference type="SUPFAM" id="SSF47031">
    <property type="entry name" value="Second domain of FERM"/>
    <property type="match status" value="1"/>
</dbReference>
<name>A0A7R8X6S4_9CRUS</name>
<feature type="region of interest" description="Disordered" evidence="6">
    <location>
        <begin position="1178"/>
        <end position="1215"/>
    </location>
</feature>
<dbReference type="SMART" id="SM00295">
    <property type="entry name" value="B41"/>
    <property type="match status" value="1"/>
</dbReference>
<evidence type="ECO:0000256" key="2">
    <source>
        <dbReference type="ARBA" id="ARBA00022025"/>
    </source>
</evidence>
<feature type="compositionally biased region" description="Basic and acidic residues" evidence="6">
    <location>
        <begin position="424"/>
        <end position="526"/>
    </location>
</feature>
<feature type="compositionally biased region" description="Basic and acidic residues" evidence="6">
    <location>
        <begin position="575"/>
        <end position="585"/>
    </location>
</feature>
<feature type="compositionally biased region" description="Polar residues" evidence="6">
    <location>
        <begin position="1024"/>
        <end position="1033"/>
    </location>
</feature>
<dbReference type="Gene3D" id="1.20.80.10">
    <property type="match status" value="1"/>
</dbReference>
<dbReference type="InterPro" id="IPR035963">
    <property type="entry name" value="FERM_2"/>
</dbReference>
<sequence>MPGVTAAAPNNAAEKSPKMKMQSGGKKVLARIKLLDGTIFETPIDKRANGVELLNIVCSHLNLMEKDYFSLTYTDHNKILTWLDLTKRISKQIGDAQLEFKFEVKFYPPDPAQLQEDITRYQLCLQIRDDILSGKLPCSFVTHALLGSYLAQSELGDYDPEEHGTNYLEELRFAPNQSPELEEKVMELHRTHRGQTPAEAELHYLENAKKLAMYGVDLHPAKDSEGVAIMLGVCASGLLVYRDRLRINRFAWPKILKISYKRSHFYIKIRPGEFEQFESTIGFKLENHRAAKRLWKTCVEHHTFFRLASPETPSKRSGLFPRLGSRFRYSGRTQYQTRQSLIDRPPPNFDRTLGKRFSSRSMDALGKDGSSMEEATKRMSHPTHAIPSPEEKKDGGRPGRRKSSSSHEWTSSLNETTLSDESDKELKKEQRKLERLKEREKKRQEQEEKQREKEEKKKEKEEKKKEKEEEKKRKEEEKRKEKEEKKKKGKEKETEKEKDKDKETDEEKVNEKLVIDEKLQNKELSKSLESGSSKESPRMEGGRMVNGSAELHSPVSHKPVGGVAVLPPVELQKLKDRKSALDREVTASAAHAGSSSSPKPVAEVQEFFSSTHGPERASTPARDMLRTQLGLGDSPSHTKEYTYEVKERDHKRSLHEPEKLGGFSYEQKAHDKDSSLSSSDMERIIQGTGIAYNYVPGEEGKIREKTALPKHSPTGVPDFKSGPEQKLTGSSADTQFGAAKHSGVHGSAISAFNDKDDKGKASFHNQDLQSQLLSGKQDEKSSGLTKDRDTMKSSPLSPTGLESKYGKPSSWSSPAATAHVSNVPATSNRSNIPIVATHAYGTGSVAGVGEVPGRATMFGTTTPHATASPSSPDHESKHGVHHYKMPSERNDNLPGIGGSRKAVTTALSSEEPGLVRPGKGDPIHGSWLLGKAGTGDGFLGEKVMGEEIHASGQAGDAIGKQSSTEFFSSAIPTLHTSKEGEILKESKSGIVESPQTPGKNQERSDGEDEKSSGMGKGSKLPRPLQSTGGSNVSPAGKANGKKTSISKIPVPKSSSPKGKYGDEDESSSASSTSSSSSSSSGESDVEGYGEERVAPMEDINQWKKVSEERHTESSPPKIIKTTTKKTVVQNAGGITENIEEQIEDLSPGGTDVKVISQTSTSKAEEPGARMTATAAAVTTMTSTTRKDDQGLKATTQQMEGKVVASSTTKSATQQEQRFVTQEMRKTAQVLTTDVPPAISTDTQARSYRRLSTSSSDSGTNLDDESSSYSSFSIPSGIFSAQPAIVKTESKKYDTSSVNPTALATSHIPVVQTETRKVALSSDDGTAFMEGEIVSSQTITSKTRTVETITYKTEKDGVVETRVEQKITIQSDSDPIDHDKALAEAIQEATAMNPDMTVEKIEIQQQSTH</sequence>
<dbReference type="PANTHER" id="PTHR23280:SF21">
    <property type="entry name" value="PROTEIN 4.1 HOMOLOG"/>
    <property type="match status" value="1"/>
</dbReference>
<evidence type="ECO:0000256" key="5">
    <source>
        <dbReference type="ARBA" id="ARBA00043944"/>
    </source>
</evidence>
<evidence type="ECO:0000313" key="9">
    <source>
        <dbReference type="Proteomes" id="UP000677054"/>
    </source>
</evidence>
<dbReference type="InterPro" id="IPR014352">
    <property type="entry name" value="FERM/acyl-CoA-bd_prot_sf"/>
</dbReference>
<dbReference type="GO" id="GO:0005856">
    <property type="term" value="C:cytoskeleton"/>
    <property type="evidence" value="ECO:0007669"/>
    <property type="project" value="InterPro"/>
</dbReference>
<evidence type="ECO:0000256" key="3">
    <source>
        <dbReference type="ARBA" id="ARBA00022553"/>
    </source>
</evidence>
<dbReference type="FunFam" id="1.20.80.10:FF:000001">
    <property type="entry name" value="Erythrocyte membrane protein band 4.1"/>
    <property type="match status" value="1"/>
</dbReference>
<dbReference type="PANTHER" id="PTHR23280">
    <property type="entry name" value="4.1 G PROTEIN"/>
    <property type="match status" value="1"/>
</dbReference>
<comment type="subcellular location">
    <subcellularLocation>
        <location evidence="1">Cell junction</location>
        <location evidence="1">Adherens junction</location>
    </subcellularLocation>
    <subcellularLocation>
        <location evidence="5">Cell projection</location>
        <location evidence="5">Rhabdomere</location>
    </subcellularLocation>
</comment>
<dbReference type="Pfam" id="PF08736">
    <property type="entry name" value="FA"/>
    <property type="match status" value="1"/>
</dbReference>
<dbReference type="GO" id="GO:0009887">
    <property type="term" value="P:animal organ morphogenesis"/>
    <property type="evidence" value="ECO:0007669"/>
    <property type="project" value="UniProtKB-ARBA"/>
</dbReference>
<dbReference type="CDD" id="cd13184">
    <property type="entry name" value="FERM_C_4_1_family"/>
    <property type="match status" value="1"/>
</dbReference>
<dbReference type="Proteomes" id="UP000677054">
    <property type="component" value="Unassembled WGS sequence"/>
</dbReference>
<dbReference type="PROSITE" id="PS00660">
    <property type="entry name" value="FERM_1"/>
    <property type="match status" value="1"/>
</dbReference>
<keyword evidence="4" id="KW-0965">Cell junction</keyword>
<dbReference type="GO" id="GO:0003779">
    <property type="term" value="F:actin binding"/>
    <property type="evidence" value="ECO:0007669"/>
    <property type="project" value="InterPro"/>
</dbReference>
<feature type="region of interest" description="Disordered" evidence="6">
    <location>
        <begin position="969"/>
        <end position="1124"/>
    </location>
</feature>
<feature type="compositionally biased region" description="Basic and acidic residues" evidence="6">
    <location>
        <begin position="1089"/>
        <end position="1112"/>
    </location>
</feature>
<dbReference type="Pfam" id="PF09380">
    <property type="entry name" value="FERM_C"/>
    <property type="match status" value="1"/>
</dbReference>
<dbReference type="InterPro" id="IPR011993">
    <property type="entry name" value="PH-like_dom_sf"/>
</dbReference>
<dbReference type="EMBL" id="LR899574">
    <property type="protein sequence ID" value="CAD7240723.1"/>
    <property type="molecule type" value="Genomic_DNA"/>
</dbReference>
<dbReference type="PRINTS" id="PR00661">
    <property type="entry name" value="ERMFAMILY"/>
</dbReference>
<evidence type="ECO:0000259" key="7">
    <source>
        <dbReference type="PROSITE" id="PS50057"/>
    </source>
</evidence>
<dbReference type="InterPro" id="IPR019748">
    <property type="entry name" value="FERM_central"/>
</dbReference>
<evidence type="ECO:0000256" key="1">
    <source>
        <dbReference type="ARBA" id="ARBA00004536"/>
    </source>
</evidence>
<dbReference type="SUPFAM" id="SSF50729">
    <property type="entry name" value="PH domain-like"/>
    <property type="match status" value="1"/>
</dbReference>
<feature type="compositionally biased region" description="Low complexity" evidence="6">
    <location>
        <begin position="587"/>
        <end position="597"/>
    </location>
</feature>
<evidence type="ECO:0000313" key="8">
    <source>
        <dbReference type="EMBL" id="CAD7240723.1"/>
    </source>
</evidence>
<organism evidence="8">
    <name type="scientific">Darwinula stevensoni</name>
    <dbReference type="NCBI Taxonomy" id="69355"/>
    <lineage>
        <taxon>Eukaryota</taxon>
        <taxon>Metazoa</taxon>
        <taxon>Ecdysozoa</taxon>
        <taxon>Arthropoda</taxon>
        <taxon>Crustacea</taxon>
        <taxon>Oligostraca</taxon>
        <taxon>Ostracoda</taxon>
        <taxon>Podocopa</taxon>
        <taxon>Podocopida</taxon>
        <taxon>Darwinulocopina</taxon>
        <taxon>Darwinuloidea</taxon>
        <taxon>Darwinulidae</taxon>
        <taxon>Darwinula</taxon>
    </lineage>
</organism>
<dbReference type="InterPro" id="IPR000299">
    <property type="entry name" value="FERM_domain"/>
</dbReference>